<dbReference type="AlphaFoldDB" id="A0A330H700"/>
<sequence length="70" mass="7885">MGALLDFSPRDHRASAFRRHAGCKEGMFQDGLRKVSGCFSLVPRPHDVGERWLGEAETERGNGANLDWER</sequence>
<name>A0A330H700_9HYPH</name>
<evidence type="ECO:0000313" key="2">
    <source>
        <dbReference type="Proteomes" id="UP000251558"/>
    </source>
</evidence>
<protein>
    <submittedName>
        <fullName evidence="1">Uncharacterized protein</fullName>
    </submittedName>
</protein>
<dbReference type="Proteomes" id="UP000251558">
    <property type="component" value="Unassembled WGS sequence"/>
</dbReference>
<accession>A0A330H700</accession>
<organism evidence="1 2">
    <name type="scientific">Mesorhizobium hawassense</name>
    <dbReference type="NCBI Taxonomy" id="1209954"/>
    <lineage>
        <taxon>Bacteria</taxon>
        <taxon>Pseudomonadati</taxon>
        <taxon>Pseudomonadota</taxon>
        <taxon>Alphaproteobacteria</taxon>
        <taxon>Hyphomicrobiales</taxon>
        <taxon>Phyllobacteriaceae</taxon>
        <taxon>Mesorhizobium</taxon>
    </lineage>
</organism>
<keyword evidence="2" id="KW-1185">Reference proteome</keyword>
<proteinExistence type="predicted"/>
<reference evidence="1 2" key="2">
    <citation type="submission" date="2018-07" db="EMBL/GenBank/DDBJ databases">
        <title>Diversity of Mesorhizobium strains in Brazil.</title>
        <authorList>
            <person name="Helene L.C.F."/>
            <person name="Dall'Agnol R."/>
            <person name="Delamuta J.R.M."/>
            <person name="Hungria M."/>
        </authorList>
    </citation>
    <scope>NUCLEOTIDE SEQUENCE [LARGE SCALE GENOMIC DNA]</scope>
    <source>
        <strain evidence="1 2">AC99b</strain>
    </source>
</reference>
<gene>
    <name evidence="1" type="ORF">DPM33_31935</name>
</gene>
<comment type="caution">
    <text evidence="1">The sequence shown here is derived from an EMBL/GenBank/DDBJ whole genome shotgun (WGS) entry which is preliminary data.</text>
</comment>
<dbReference type="EMBL" id="QMBP01000025">
    <property type="protein sequence ID" value="RAZ84140.1"/>
    <property type="molecule type" value="Genomic_DNA"/>
</dbReference>
<reference evidence="2" key="1">
    <citation type="submission" date="2018-06" db="EMBL/GenBank/DDBJ databases">
        <authorList>
            <person name="Helene L.C."/>
            <person name="Dall'Agnol R."/>
            <person name="Delamuta J.R."/>
            <person name="Hungria M."/>
        </authorList>
    </citation>
    <scope>NUCLEOTIDE SEQUENCE [LARGE SCALE GENOMIC DNA]</scope>
    <source>
        <strain evidence="2">AC99b</strain>
    </source>
</reference>
<evidence type="ECO:0000313" key="1">
    <source>
        <dbReference type="EMBL" id="RAZ84140.1"/>
    </source>
</evidence>